<dbReference type="EMBL" id="AMQN01002423">
    <property type="status" value="NOT_ANNOTATED_CDS"/>
    <property type="molecule type" value="Genomic_DNA"/>
</dbReference>
<evidence type="ECO:0000313" key="2">
    <source>
        <dbReference type="EnsemblMetazoa" id="CapteP130202"/>
    </source>
</evidence>
<dbReference type="HOGENOM" id="CLU_127286_0_0_1"/>
<dbReference type="InterPro" id="IPR032675">
    <property type="entry name" value="LRR_dom_sf"/>
</dbReference>
<name>R7TP55_CAPTE</name>
<organism evidence="1">
    <name type="scientific">Capitella teleta</name>
    <name type="common">Polychaete worm</name>
    <dbReference type="NCBI Taxonomy" id="283909"/>
    <lineage>
        <taxon>Eukaryota</taxon>
        <taxon>Metazoa</taxon>
        <taxon>Spiralia</taxon>
        <taxon>Lophotrochozoa</taxon>
        <taxon>Annelida</taxon>
        <taxon>Polychaeta</taxon>
        <taxon>Sedentaria</taxon>
        <taxon>Scolecida</taxon>
        <taxon>Capitellidae</taxon>
        <taxon>Capitella</taxon>
    </lineage>
</organism>
<dbReference type="OMA" id="ICEHICT"/>
<accession>R7TP55</accession>
<gene>
    <name evidence="1" type="ORF">CAPTEDRAFT_130202</name>
</gene>
<dbReference type="Gene3D" id="3.80.10.10">
    <property type="entry name" value="Ribonuclease Inhibitor"/>
    <property type="match status" value="1"/>
</dbReference>
<dbReference type="GO" id="GO:0036064">
    <property type="term" value="C:ciliary basal body"/>
    <property type="evidence" value="ECO:0007669"/>
    <property type="project" value="TreeGrafter"/>
</dbReference>
<dbReference type="Proteomes" id="UP000014760">
    <property type="component" value="Unassembled WGS sequence"/>
</dbReference>
<dbReference type="EnsemblMetazoa" id="CapteT130202">
    <property type="protein sequence ID" value="CapteP130202"/>
    <property type="gene ID" value="CapteG130202"/>
</dbReference>
<proteinExistence type="predicted"/>
<dbReference type="GO" id="GO:0005813">
    <property type="term" value="C:centrosome"/>
    <property type="evidence" value="ECO:0007669"/>
    <property type="project" value="TreeGrafter"/>
</dbReference>
<dbReference type="AlphaFoldDB" id="R7TP55"/>
<evidence type="ECO:0000313" key="1">
    <source>
        <dbReference type="EMBL" id="ELT95444.1"/>
    </source>
</evidence>
<evidence type="ECO:0000313" key="3">
    <source>
        <dbReference type="Proteomes" id="UP000014760"/>
    </source>
</evidence>
<reference evidence="1 3" key="2">
    <citation type="journal article" date="2013" name="Nature">
        <title>Insights into bilaterian evolution from three spiralian genomes.</title>
        <authorList>
            <person name="Simakov O."/>
            <person name="Marletaz F."/>
            <person name="Cho S.J."/>
            <person name="Edsinger-Gonzales E."/>
            <person name="Havlak P."/>
            <person name="Hellsten U."/>
            <person name="Kuo D.H."/>
            <person name="Larsson T."/>
            <person name="Lv J."/>
            <person name="Arendt D."/>
            <person name="Savage R."/>
            <person name="Osoegawa K."/>
            <person name="de Jong P."/>
            <person name="Grimwood J."/>
            <person name="Chapman J.A."/>
            <person name="Shapiro H."/>
            <person name="Aerts A."/>
            <person name="Otillar R.P."/>
            <person name="Terry A.Y."/>
            <person name="Boore J.L."/>
            <person name="Grigoriev I.V."/>
            <person name="Lindberg D.R."/>
            <person name="Seaver E.C."/>
            <person name="Weisblat D.A."/>
            <person name="Putnam N.H."/>
            <person name="Rokhsar D.S."/>
        </authorList>
    </citation>
    <scope>NUCLEOTIDE SEQUENCE</scope>
    <source>
        <strain evidence="1 3">I ESC-2004</strain>
    </source>
</reference>
<dbReference type="GO" id="GO:0044782">
    <property type="term" value="P:cilium organization"/>
    <property type="evidence" value="ECO:0007669"/>
    <property type="project" value="TreeGrafter"/>
</dbReference>
<protein>
    <submittedName>
        <fullName evidence="1 2">Uncharacterized protein</fullName>
    </submittedName>
</protein>
<dbReference type="EMBL" id="KB309137">
    <property type="protein sequence ID" value="ELT95444.1"/>
    <property type="molecule type" value="Genomic_DNA"/>
</dbReference>
<dbReference type="PANTHER" id="PTHR24110">
    <property type="entry name" value="CENTROSOMAL PROTEIN OF 78 KDA"/>
    <property type="match status" value="1"/>
</dbReference>
<dbReference type="OrthoDB" id="78308at2759"/>
<dbReference type="PANTHER" id="PTHR24110:SF3">
    <property type="entry name" value="CENTROSOMAL PROTEIN OF 78 KDA"/>
    <property type="match status" value="1"/>
</dbReference>
<keyword evidence="3" id="KW-1185">Reference proteome</keyword>
<dbReference type="STRING" id="283909.R7TP55"/>
<sequence>MIESVAVRQQGAFHFETHYDNLCALQASCPLAAVKARLPEGVLDVNGDRIRATDWMPIVNSLRINKTLDLVAIRSFYQNTLDDHGNDTNGTKMRTKAPSIRSKEITFRICKSLKECLVGTPTLSCIELQGLPLRERDLQALARVFGSSSFLVTRSSFDFFIAGYSQERHSETHFSGIQLSWK</sequence>
<reference evidence="2" key="3">
    <citation type="submission" date="2015-06" db="UniProtKB">
        <authorList>
            <consortium name="EnsemblMetazoa"/>
        </authorList>
    </citation>
    <scope>IDENTIFICATION</scope>
</reference>
<reference evidence="3" key="1">
    <citation type="submission" date="2012-12" db="EMBL/GenBank/DDBJ databases">
        <authorList>
            <person name="Hellsten U."/>
            <person name="Grimwood J."/>
            <person name="Chapman J.A."/>
            <person name="Shapiro H."/>
            <person name="Aerts A."/>
            <person name="Otillar R.P."/>
            <person name="Terry A.Y."/>
            <person name="Boore J.L."/>
            <person name="Simakov O."/>
            <person name="Marletaz F."/>
            <person name="Cho S.-J."/>
            <person name="Edsinger-Gonzales E."/>
            <person name="Havlak P."/>
            <person name="Kuo D.-H."/>
            <person name="Larsson T."/>
            <person name="Lv J."/>
            <person name="Arendt D."/>
            <person name="Savage R."/>
            <person name="Osoegawa K."/>
            <person name="de Jong P."/>
            <person name="Lindberg D.R."/>
            <person name="Seaver E.C."/>
            <person name="Weisblat D.A."/>
            <person name="Putnam N.H."/>
            <person name="Grigoriev I.V."/>
            <person name="Rokhsar D.S."/>
        </authorList>
    </citation>
    <scope>NUCLEOTIDE SEQUENCE</scope>
    <source>
        <strain evidence="3">I ESC-2004</strain>
    </source>
</reference>